<gene>
    <name evidence="2" type="ORF">CT0861_07121</name>
</gene>
<comment type="caution">
    <text evidence="2">The sequence shown here is derived from an EMBL/GenBank/DDBJ whole genome shotgun (WGS) entry which is preliminary data.</text>
</comment>
<sequence>MTQPYIVGDSSPFLKRVLIPFWVIRIAVMVLEVILYAAAIAYAAANKDDLNHIGIDERTASSVIAILVVILIIIAGCLVLDIICIVKRSRRTLSPRFFLIANVIQTAVWLVLFILTMLGVSSPIAFIIAIVIFASFVGLLIYSSVIYHKFRKGTLRGNYAPANQPSAYTGAYSANEPTKPYGANASRYEMDNRYA</sequence>
<protein>
    <submittedName>
        <fullName evidence="2">Cys/Met metabolism pyridoxal phosphate-dependent enzyme</fullName>
    </submittedName>
</protein>
<dbReference type="OrthoDB" id="5211263at2759"/>
<evidence type="ECO:0000256" key="1">
    <source>
        <dbReference type="SAM" id="Phobius"/>
    </source>
</evidence>
<keyword evidence="3" id="KW-1185">Reference proteome</keyword>
<reference evidence="2 3" key="1">
    <citation type="submission" date="2015-06" db="EMBL/GenBank/DDBJ databases">
        <title>Survival trade-offs in plant roots during colonization by closely related pathogenic and mutualistic fungi.</title>
        <authorList>
            <person name="Hacquard S."/>
            <person name="Kracher B."/>
            <person name="Hiruma K."/>
            <person name="Weinman A."/>
            <person name="Muench P."/>
            <person name="Garrido Oter R."/>
            <person name="Ver Loren van Themaat E."/>
            <person name="Dallerey J.-F."/>
            <person name="Damm U."/>
            <person name="Henrissat B."/>
            <person name="Lespinet O."/>
            <person name="Thon M."/>
            <person name="Kemen E."/>
            <person name="McHardy A.C."/>
            <person name="Schulze-Lefert P."/>
            <person name="O'Connell R.J."/>
        </authorList>
    </citation>
    <scope>NUCLEOTIDE SEQUENCE [LARGE SCALE GENOMIC DNA]</scope>
    <source>
        <strain evidence="2 3">0861</strain>
    </source>
</reference>
<accession>A0A166Q797</accession>
<feature type="transmembrane region" description="Helical" evidence="1">
    <location>
        <begin position="124"/>
        <end position="147"/>
    </location>
</feature>
<feature type="transmembrane region" description="Helical" evidence="1">
    <location>
        <begin position="97"/>
        <end position="118"/>
    </location>
</feature>
<feature type="transmembrane region" description="Helical" evidence="1">
    <location>
        <begin position="63"/>
        <end position="85"/>
    </location>
</feature>
<keyword evidence="1" id="KW-0472">Membrane</keyword>
<evidence type="ECO:0000313" key="3">
    <source>
        <dbReference type="Proteomes" id="UP000076552"/>
    </source>
</evidence>
<keyword evidence="1" id="KW-1133">Transmembrane helix</keyword>
<feature type="transmembrane region" description="Helical" evidence="1">
    <location>
        <begin position="21"/>
        <end position="43"/>
    </location>
</feature>
<name>A0A166Q797_9PEZI</name>
<dbReference type="EMBL" id="LFIV01000144">
    <property type="protein sequence ID" value="KZL67598.1"/>
    <property type="molecule type" value="Genomic_DNA"/>
</dbReference>
<proteinExistence type="predicted"/>
<dbReference type="Proteomes" id="UP000076552">
    <property type="component" value="Unassembled WGS sequence"/>
</dbReference>
<evidence type="ECO:0000313" key="2">
    <source>
        <dbReference type="EMBL" id="KZL67598.1"/>
    </source>
</evidence>
<dbReference type="AlphaFoldDB" id="A0A166Q797"/>
<organism evidence="2 3">
    <name type="scientific">Colletotrichum tofieldiae</name>
    <dbReference type="NCBI Taxonomy" id="708197"/>
    <lineage>
        <taxon>Eukaryota</taxon>
        <taxon>Fungi</taxon>
        <taxon>Dikarya</taxon>
        <taxon>Ascomycota</taxon>
        <taxon>Pezizomycotina</taxon>
        <taxon>Sordariomycetes</taxon>
        <taxon>Hypocreomycetidae</taxon>
        <taxon>Glomerellales</taxon>
        <taxon>Glomerellaceae</taxon>
        <taxon>Colletotrichum</taxon>
        <taxon>Colletotrichum spaethianum species complex</taxon>
    </lineage>
</organism>
<keyword evidence="1" id="KW-0812">Transmembrane</keyword>